<dbReference type="Proteomes" id="UP000606490">
    <property type="component" value="Unassembled WGS sequence"/>
</dbReference>
<comment type="caution">
    <text evidence="2">The sequence shown here is derived from an EMBL/GenBank/DDBJ whole genome shotgun (WGS) entry which is preliminary data.</text>
</comment>
<keyword evidence="3" id="KW-1185">Reference proteome</keyword>
<gene>
    <name evidence="2" type="ORF">JMJ55_23205</name>
</gene>
<name>A0ABS1V9B4_9PROT</name>
<evidence type="ECO:0000313" key="3">
    <source>
        <dbReference type="Proteomes" id="UP000606490"/>
    </source>
</evidence>
<dbReference type="RefSeq" id="WP_202827997.1">
    <property type="nucleotide sequence ID" value="NZ_JAEUXJ010000013.1"/>
</dbReference>
<dbReference type="EMBL" id="JAEUXJ010000013">
    <property type="protein sequence ID" value="MBL6458250.1"/>
    <property type="molecule type" value="Genomic_DNA"/>
</dbReference>
<organism evidence="2 3">
    <name type="scientific">Belnapia mucosa</name>
    <dbReference type="NCBI Taxonomy" id="2804532"/>
    <lineage>
        <taxon>Bacteria</taxon>
        <taxon>Pseudomonadati</taxon>
        <taxon>Pseudomonadota</taxon>
        <taxon>Alphaproteobacteria</taxon>
        <taxon>Acetobacterales</taxon>
        <taxon>Roseomonadaceae</taxon>
        <taxon>Belnapia</taxon>
    </lineage>
</organism>
<accession>A0ABS1V9B4</accession>
<protein>
    <submittedName>
        <fullName evidence="2">Uncharacterized protein</fullName>
    </submittedName>
</protein>
<proteinExistence type="predicted"/>
<reference evidence="2 3" key="1">
    <citation type="submission" date="2021-01" db="EMBL/GenBank/DDBJ databases">
        <title>Belnapia mucosa sp. nov. and Belnapia arida sp. nov., isolated from the Tabernas Desert (Almeria, Spain).</title>
        <authorList>
            <person name="Molina-Menor E."/>
            <person name="Vidal-Verdu A."/>
            <person name="Calonge A."/>
            <person name="Satari L."/>
            <person name="Pereto Magraner J."/>
            <person name="Porcar Miralles M."/>
        </authorList>
    </citation>
    <scope>NUCLEOTIDE SEQUENCE [LARGE SCALE GENOMIC DNA]</scope>
    <source>
        <strain evidence="2 3">T6</strain>
    </source>
</reference>
<feature type="region of interest" description="Disordered" evidence="1">
    <location>
        <begin position="30"/>
        <end position="60"/>
    </location>
</feature>
<evidence type="ECO:0000256" key="1">
    <source>
        <dbReference type="SAM" id="MobiDB-lite"/>
    </source>
</evidence>
<feature type="compositionally biased region" description="Polar residues" evidence="1">
    <location>
        <begin position="31"/>
        <end position="48"/>
    </location>
</feature>
<sequence length="60" mass="6202">MSAVPITRLTADLANNLYSVGSEQRVRDLELTSSGEITPSLARSNSMAPSARGGHGAATD</sequence>
<evidence type="ECO:0000313" key="2">
    <source>
        <dbReference type="EMBL" id="MBL6458250.1"/>
    </source>
</evidence>